<keyword evidence="5 7" id="KW-0949">S-adenosyl-L-methionine</keyword>
<dbReference type="GO" id="GO:0005829">
    <property type="term" value="C:cytosol"/>
    <property type="evidence" value="ECO:0007669"/>
    <property type="project" value="TreeGrafter"/>
</dbReference>
<dbReference type="HAMAP" id="MF_00607">
    <property type="entry name" value="16SrRNA_methyltr_A"/>
    <property type="match status" value="1"/>
</dbReference>
<dbReference type="PROSITE" id="PS01131">
    <property type="entry name" value="RRNA_A_DIMETH"/>
    <property type="match status" value="1"/>
</dbReference>
<protein>
    <recommendedName>
        <fullName evidence="7">Ribosomal RNA small subunit methyltransferase A</fullName>
        <ecNumber evidence="7">2.1.1.182</ecNumber>
    </recommendedName>
    <alternativeName>
        <fullName evidence="7">16S rRNA (adenine(1518)-N(6)/adenine(1519)-N(6))-dimethyltransferase</fullName>
    </alternativeName>
    <alternativeName>
        <fullName evidence="7">16S rRNA dimethyladenosine transferase</fullName>
    </alternativeName>
    <alternativeName>
        <fullName evidence="7">16S rRNA dimethylase</fullName>
    </alternativeName>
    <alternativeName>
        <fullName evidence="7">S-adenosylmethionine-6-N', N'-adenosyl(rRNA) dimethyltransferase</fullName>
    </alternativeName>
</protein>
<accession>A0A1F6LPQ7</accession>
<dbReference type="GO" id="GO:0052908">
    <property type="term" value="F:16S rRNA (adenine(1518)-N(6)/adenine(1519)-N(6))-dimethyltransferase activity"/>
    <property type="evidence" value="ECO:0007669"/>
    <property type="project" value="UniProtKB-EC"/>
</dbReference>
<dbReference type="SMART" id="SM00650">
    <property type="entry name" value="rADc"/>
    <property type="match status" value="1"/>
</dbReference>
<evidence type="ECO:0000256" key="2">
    <source>
        <dbReference type="ARBA" id="ARBA00022552"/>
    </source>
</evidence>
<dbReference type="GO" id="GO:0003723">
    <property type="term" value="F:RNA binding"/>
    <property type="evidence" value="ECO:0007669"/>
    <property type="project" value="UniProtKB-UniRule"/>
</dbReference>
<keyword evidence="3 7" id="KW-0489">Methyltransferase</keyword>
<dbReference type="InterPro" id="IPR001737">
    <property type="entry name" value="KsgA/Erm"/>
</dbReference>
<dbReference type="SUPFAM" id="SSF53335">
    <property type="entry name" value="S-adenosyl-L-methionine-dependent methyltransferases"/>
    <property type="match status" value="1"/>
</dbReference>
<evidence type="ECO:0000313" key="11">
    <source>
        <dbReference type="Proteomes" id="UP000176329"/>
    </source>
</evidence>
<dbReference type="InterPro" id="IPR011530">
    <property type="entry name" value="rRNA_adenine_dimethylase"/>
</dbReference>
<sequence length="270" mass="30353">MRSIDRAWVNKKINELKIHPSRENGQNFLVSSEPLEKIIAAGDVREGDRVLEIGPGLGALTESLLHAGAHVTAIEFDPKLVQYLEKNIPKKFPHEILHGDALAIARPEFLKVMQPYKLIANIPYHLTSEIVRHFVESAHSPTTICLLIQKEVAERLIAKPPRTNQLALFTQWFASVEYIATVSRQNFIPAPEVDSAIVRLIPGAGAAARHNVTPAEQKNLFSLIKRGFSSPRKQLRNNLSPINTTTNFDFTRRAETLTHEEWINLLRALS</sequence>
<comment type="function">
    <text evidence="7">Specifically dimethylates two adjacent adenosines (A1518 and A1519) in the loop of a conserved hairpin near the 3'-end of 16S rRNA in the 30S particle. May play a critical role in biogenesis of 30S subunits.</text>
</comment>
<feature type="binding site" evidence="7 8">
    <location>
        <position position="75"/>
    </location>
    <ligand>
        <name>S-adenosyl-L-methionine</name>
        <dbReference type="ChEBI" id="CHEBI:59789"/>
    </ligand>
</feature>
<comment type="similarity">
    <text evidence="7">Belongs to the class I-like SAM-binding methyltransferase superfamily. rRNA adenine N(6)-methyltransferase family. RsmA subfamily.</text>
</comment>
<comment type="subcellular location">
    <subcellularLocation>
        <location evidence="7">Cytoplasm</location>
    </subcellularLocation>
</comment>
<keyword evidence="2 7" id="KW-0698">rRNA processing</keyword>
<evidence type="ECO:0000256" key="8">
    <source>
        <dbReference type="PROSITE-ProRule" id="PRU01026"/>
    </source>
</evidence>
<evidence type="ECO:0000256" key="7">
    <source>
        <dbReference type="HAMAP-Rule" id="MF_00607"/>
    </source>
</evidence>
<dbReference type="Gene3D" id="1.10.8.100">
    <property type="entry name" value="Ribosomal RNA adenine dimethylase-like, domain 2"/>
    <property type="match status" value="1"/>
</dbReference>
<feature type="binding site" evidence="7 8">
    <location>
        <position position="121"/>
    </location>
    <ligand>
        <name>S-adenosyl-L-methionine</name>
        <dbReference type="ChEBI" id="CHEBI:59789"/>
    </ligand>
</feature>
<comment type="caution">
    <text evidence="10">The sequence shown here is derived from an EMBL/GenBank/DDBJ whole genome shotgun (WGS) entry which is preliminary data.</text>
</comment>
<dbReference type="PANTHER" id="PTHR11727:SF7">
    <property type="entry name" value="DIMETHYLADENOSINE TRANSFERASE-RELATED"/>
    <property type="match status" value="1"/>
</dbReference>
<dbReference type="PROSITE" id="PS51689">
    <property type="entry name" value="SAM_RNA_A_N6_MT"/>
    <property type="match status" value="1"/>
</dbReference>
<keyword evidence="1 7" id="KW-0963">Cytoplasm</keyword>
<dbReference type="Gene3D" id="3.40.50.150">
    <property type="entry name" value="Vaccinia Virus protein VP39"/>
    <property type="match status" value="1"/>
</dbReference>
<dbReference type="InterPro" id="IPR020596">
    <property type="entry name" value="rRNA_Ade_Mease_Trfase_CS"/>
</dbReference>
<evidence type="ECO:0000313" key="10">
    <source>
        <dbReference type="EMBL" id="OGH61264.1"/>
    </source>
</evidence>
<dbReference type="Pfam" id="PF00398">
    <property type="entry name" value="RrnaAD"/>
    <property type="match status" value="1"/>
</dbReference>
<keyword evidence="4 7" id="KW-0808">Transferase</keyword>
<evidence type="ECO:0000256" key="5">
    <source>
        <dbReference type="ARBA" id="ARBA00022691"/>
    </source>
</evidence>
<evidence type="ECO:0000256" key="4">
    <source>
        <dbReference type="ARBA" id="ARBA00022679"/>
    </source>
</evidence>
<evidence type="ECO:0000256" key="3">
    <source>
        <dbReference type="ARBA" id="ARBA00022603"/>
    </source>
</evidence>
<dbReference type="InterPro" id="IPR029063">
    <property type="entry name" value="SAM-dependent_MTases_sf"/>
</dbReference>
<feature type="binding site" evidence="7 8">
    <location>
        <position position="54"/>
    </location>
    <ligand>
        <name>S-adenosyl-L-methionine</name>
        <dbReference type="ChEBI" id="CHEBI:59789"/>
    </ligand>
</feature>
<comment type="catalytic activity">
    <reaction evidence="7">
        <text>adenosine(1518)/adenosine(1519) in 16S rRNA + 4 S-adenosyl-L-methionine = N(6)-dimethyladenosine(1518)/N(6)-dimethyladenosine(1519) in 16S rRNA + 4 S-adenosyl-L-homocysteine + 4 H(+)</text>
        <dbReference type="Rhea" id="RHEA:19609"/>
        <dbReference type="Rhea" id="RHEA-COMP:10232"/>
        <dbReference type="Rhea" id="RHEA-COMP:10233"/>
        <dbReference type="ChEBI" id="CHEBI:15378"/>
        <dbReference type="ChEBI" id="CHEBI:57856"/>
        <dbReference type="ChEBI" id="CHEBI:59789"/>
        <dbReference type="ChEBI" id="CHEBI:74411"/>
        <dbReference type="ChEBI" id="CHEBI:74493"/>
        <dbReference type="EC" id="2.1.1.182"/>
    </reaction>
</comment>
<dbReference type="EC" id="2.1.1.182" evidence="7"/>
<dbReference type="PANTHER" id="PTHR11727">
    <property type="entry name" value="DIMETHYLADENOSINE TRANSFERASE"/>
    <property type="match status" value="1"/>
</dbReference>
<dbReference type="InterPro" id="IPR023165">
    <property type="entry name" value="rRNA_Ade_diMease-like_C"/>
</dbReference>
<evidence type="ECO:0000256" key="1">
    <source>
        <dbReference type="ARBA" id="ARBA00022490"/>
    </source>
</evidence>
<feature type="binding site" evidence="7 8">
    <location>
        <position position="27"/>
    </location>
    <ligand>
        <name>S-adenosyl-L-methionine</name>
        <dbReference type="ChEBI" id="CHEBI:59789"/>
    </ligand>
</feature>
<gene>
    <name evidence="7" type="primary">rsmA</name>
    <name evidence="7" type="synonym">ksgA</name>
    <name evidence="10" type="ORF">A2848_02055</name>
</gene>
<organism evidence="10 11">
    <name type="scientific">Candidatus Magasanikbacteria bacterium RIFCSPHIGHO2_01_FULL_50_8</name>
    <dbReference type="NCBI Taxonomy" id="1798674"/>
    <lineage>
        <taxon>Bacteria</taxon>
        <taxon>Candidatus Magasanikiibacteriota</taxon>
    </lineage>
</organism>
<dbReference type="EMBL" id="MFPV01000043">
    <property type="protein sequence ID" value="OGH61264.1"/>
    <property type="molecule type" value="Genomic_DNA"/>
</dbReference>
<evidence type="ECO:0000256" key="6">
    <source>
        <dbReference type="ARBA" id="ARBA00022884"/>
    </source>
</evidence>
<feature type="binding site" evidence="7 8">
    <location>
        <position position="100"/>
    </location>
    <ligand>
        <name>S-adenosyl-L-methionine</name>
        <dbReference type="ChEBI" id="CHEBI:59789"/>
    </ligand>
</feature>
<reference evidence="10 11" key="1">
    <citation type="journal article" date="2016" name="Nat. Commun.">
        <title>Thousands of microbial genomes shed light on interconnected biogeochemical processes in an aquifer system.</title>
        <authorList>
            <person name="Anantharaman K."/>
            <person name="Brown C.T."/>
            <person name="Hug L.A."/>
            <person name="Sharon I."/>
            <person name="Castelle C.J."/>
            <person name="Probst A.J."/>
            <person name="Thomas B.C."/>
            <person name="Singh A."/>
            <person name="Wilkins M.J."/>
            <person name="Karaoz U."/>
            <person name="Brodie E.L."/>
            <person name="Williams K.H."/>
            <person name="Hubbard S.S."/>
            <person name="Banfield J.F."/>
        </authorList>
    </citation>
    <scope>NUCLEOTIDE SEQUENCE [LARGE SCALE GENOMIC DNA]</scope>
</reference>
<dbReference type="AlphaFoldDB" id="A0A1F6LPQ7"/>
<proteinExistence type="inferred from homology"/>
<dbReference type="InterPro" id="IPR020598">
    <property type="entry name" value="rRNA_Ade_methylase_Trfase_N"/>
</dbReference>
<feature type="binding site" evidence="7 8">
    <location>
        <position position="29"/>
    </location>
    <ligand>
        <name>S-adenosyl-L-methionine</name>
        <dbReference type="ChEBI" id="CHEBI:59789"/>
    </ligand>
</feature>
<name>A0A1F6LPQ7_9BACT</name>
<dbReference type="Proteomes" id="UP000176329">
    <property type="component" value="Unassembled WGS sequence"/>
</dbReference>
<evidence type="ECO:0000259" key="9">
    <source>
        <dbReference type="SMART" id="SM00650"/>
    </source>
</evidence>
<dbReference type="NCBIfam" id="TIGR00755">
    <property type="entry name" value="ksgA"/>
    <property type="match status" value="1"/>
</dbReference>
<keyword evidence="6 7" id="KW-0694">RNA-binding</keyword>
<dbReference type="CDD" id="cd02440">
    <property type="entry name" value="AdoMet_MTases"/>
    <property type="match status" value="1"/>
</dbReference>
<feature type="domain" description="Ribosomal RNA adenine methylase transferase N-terminal" evidence="9">
    <location>
        <begin position="34"/>
        <end position="204"/>
    </location>
</feature>